<accession>A0AAV1Z336</accession>
<name>A0AAV1Z336_9ARAC</name>
<dbReference type="EMBL" id="CAXIEN010000014">
    <property type="protein sequence ID" value="CAL1264770.1"/>
    <property type="molecule type" value="Genomic_DNA"/>
</dbReference>
<sequence length="109" mass="12660">MPFTEAEPMLSNCFSRVRRSMWTSQHCIHGSTSIVVPYRPSPDNNGKFWRHFVLLWTHKCKILPPRGLYLPVLPFRCNGKLMFPLCRTCAETLNQSSCHHSDEERNIIG</sequence>
<comment type="caution">
    <text evidence="1">The sequence shown here is derived from an EMBL/GenBank/DDBJ whole genome shotgun (WGS) entry which is preliminary data.</text>
</comment>
<gene>
    <name evidence="1" type="ORF">LARSCL_LOCUS2147</name>
</gene>
<organism evidence="1 2">
    <name type="scientific">Larinioides sclopetarius</name>
    <dbReference type="NCBI Taxonomy" id="280406"/>
    <lineage>
        <taxon>Eukaryota</taxon>
        <taxon>Metazoa</taxon>
        <taxon>Ecdysozoa</taxon>
        <taxon>Arthropoda</taxon>
        <taxon>Chelicerata</taxon>
        <taxon>Arachnida</taxon>
        <taxon>Araneae</taxon>
        <taxon>Araneomorphae</taxon>
        <taxon>Entelegynae</taxon>
        <taxon>Araneoidea</taxon>
        <taxon>Araneidae</taxon>
        <taxon>Larinioides</taxon>
    </lineage>
</organism>
<feature type="non-terminal residue" evidence="1">
    <location>
        <position position="109"/>
    </location>
</feature>
<dbReference type="PANTHER" id="PTHR33568:SF3">
    <property type="entry name" value="DNA-DIRECTED DNA POLYMERASE"/>
    <property type="match status" value="1"/>
</dbReference>
<dbReference type="AlphaFoldDB" id="A0AAV1Z336"/>
<protein>
    <submittedName>
        <fullName evidence="1">Uncharacterized protein</fullName>
    </submittedName>
</protein>
<evidence type="ECO:0000313" key="1">
    <source>
        <dbReference type="EMBL" id="CAL1264770.1"/>
    </source>
</evidence>
<dbReference type="PANTHER" id="PTHR33568">
    <property type="entry name" value="DNA POLYMERASE"/>
    <property type="match status" value="1"/>
</dbReference>
<proteinExistence type="predicted"/>
<dbReference type="Proteomes" id="UP001497382">
    <property type="component" value="Unassembled WGS sequence"/>
</dbReference>
<keyword evidence="2" id="KW-1185">Reference proteome</keyword>
<reference evidence="1 2" key="1">
    <citation type="submission" date="2024-04" db="EMBL/GenBank/DDBJ databases">
        <authorList>
            <person name="Rising A."/>
            <person name="Reimegard J."/>
            <person name="Sonavane S."/>
            <person name="Akerstrom W."/>
            <person name="Nylinder S."/>
            <person name="Hedman E."/>
            <person name="Kallberg Y."/>
        </authorList>
    </citation>
    <scope>NUCLEOTIDE SEQUENCE [LARGE SCALE GENOMIC DNA]</scope>
</reference>
<evidence type="ECO:0000313" key="2">
    <source>
        <dbReference type="Proteomes" id="UP001497382"/>
    </source>
</evidence>